<dbReference type="AlphaFoldDB" id="A0A3S5BCD2"/>
<dbReference type="EMBL" id="CAAALY010264591">
    <property type="protein sequence ID" value="VEL40357.1"/>
    <property type="molecule type" value="Genomic_DNA"/>
</dbReference>
<proteinExistence type="predicted"/>
<protein>
    <submittedName>
        <fullName evidence="1">Uncharacterized protein</fullName>
    </submittedName>
</protein>
<accession>A0A3S5BCD2</accession>
<name>A0A3S5BCD2_9PLAT</name>
<gene>
    <name evidence="1" type="ORF">PXEA_LOCUS33797</name>
</gene>
<reference evidence="1" key="1">
    <citation type="submission" date="2018-11" db="EMBL/GenBank/DDBJ databases">
        <authorList>
            <consortium name="Pathogen Informatics"/>
        </authorList>
    </citation>
    <scope>NUCLEOTIDE SEQUENCE</scope>
</reference>
<evidence type="ECO:0000313" key="1">
    <source>
        <dbReference type="EMBL" id="VEL40357.1"/>
    </source>
</evidence>
<evidence type="ECO:0000313" key="2">
    <source>
        <dbReference type="Proteomes" id="UP000784294"/>
    </source>
</evidence>
<organism evidence="1 2">
    <name type="scientific">Protopolystoma xenopodis</name>
    <dbReference type="NCBI Taxonomy" id="117903"/>
    <lineage>
        <taxon>Eukaryota</taxon>
        <taxon>Metazoa</taxon>
        <taxon>Spiralia</taxon>
        <taxon>Lophotrochozoa</taxon>
        <taxon>Platyhelminthes</taxon>
        <taxon>Monogenea</taxon>
        <taxon>Polyopisthocotylea</taxon>
        <taxon>Polystomatidea</taxon>
        <taxon>Polystomatidae</taxon>
        <taxon>Protopolystoma</taxon>
    </lineage>
</organism>
<dbReference type="Proteomes" id="UP000784294">
    <property type="component" value="Unassembled WGS sequence"/>
</dbReference>
<comment type="caution">
    <text evidence="1">The sequence shown here is derived from an EMBL/GenBank/DDBJ whole genome shotgun (WGS) entry which is preliminary data.</text>
</comment>
<keyword evidence="2" id="KW-1185">Reference proteome</keyword>
<sequence length="214" mass="22846">MSTNRLPLGAQMKGDFKVGTAFPSCLFETDAHSLLHLFTCFHVHARRGAHFNASSTFHFSGSARNAEMVSTCLDGLFALTLSSGRCLHSAAFRLLHCFLDTSSSPATATAKHPRALAGPIDSVSSRASLASDDEAVVELRTSLFEGLDQALQVSVQPSLQVSALCLRSPAPDTDPDDLCFEPIRSGLPGTEEHIAFGLLSTLNQGVVHKPKIVI</sequence>